<proteinExistence type="predicted"/>
<accession>A0A0B0PRA7</accession>
<evidence type="ECO:0000313" key="1">
    <source>
        <dbReference type="EMBL" id="KHG26969.1"/>
    </source>
</evidence>
<evidence type="ECO:0000313" key="2">
    <source>
        <dbReference type="Proteomes" id="UP000032142"/>
    </source>
</evidence>
<reference evidence="2" key="1">
    <citation type="submission" date="2014-09" db="EMBL/GenBank/DDBJ databases">
        <authorList>
            <person name="Mudge J."/>
            <person name="Ramaraj T."/>
            <person name="Lindquist I.E."/>
            <person name="Bharti A.K."/>
            <person name="Sundararajan A."/>
            <person name="Cameron C.T."/>
            <person name="Woodward J.E."/>
            <person name="May G.D."/>
            <person name="Brubaker C."/>
            <person name="Broadhvest J."/>
            <person name="Wilkins T.A."/>
        </authorList>
    </citation>
    <scope>NUCLEOTIDE SEQUENCE</scope>
    <source>
        <strain evidence="2">cv. AKA8401</strain>
    </source>
</reference>
<dbReference type="EMBL" id="KN439359">
    <property type="protein sequence ID" value="KHG26969.1"/>
    <property type="molecule type" value="Genomic_DNA"/>
</dbReference>
<sequence>MACLARLLHTHY</sequence>
<dbReference type="Proteomes" id="UP000032142">
    <property type="component" value="Unassembled WGS sequence"/>
</dbReference>
<organism evidence="1 2">
    <name type="scientific">Gossypium arboreum</name>
    <name type="common">Tree cotton</name>
    <name type="synonym">Gossypium nanking</name>
    <dbReference type="NCBI Taxonomy" id="29729"/>
    <lineage>
        <taxon>Eukaryota</taxon>
        <taxon>Viridiplantae</taxon>
        <taxon>Streptophyta</taxon>
        <taxon>Embryophyta</taxon>
        <taxon>Tracheophyta</taxon>
        <taxon>Spermatophyta</taxon>
        <taxon>Magnoliopsida</taxon>
        <taxon>eudicotyledons</taxon>
        <taxon>Gunneridae</taxon>
        <taxon>Pentapetalae</taxon>
        <taxon>rosids</taxon>
        <taxon>malvids</taxon>
        <taxon>Malvales</taxon>
        <taxon>Malvaceae</taxon>
        <taxon>Malvoideae</taxon>
        <taxon>Gossypium</taxon>
    </lineage>
</organism>
<keyword evidence="2" id="KW-1185">Reference proteome</keyword>
<gene>
    <name evidence="1" type="ORF">F383_33423</name>
</gene>
<name>A0A0B0PRA7_GOSAR</name>
<protein>
    <submittedName>
        <fullName evidence="1">Uncharacterized protein</fullName>
    </submittedName>
</protein>